<evidence type="ECO:0000259" key="2">
    <source>
        <dbReference type="Pfam" id="PF00082"/>
    </source>
</evidence>
<comment type="caution">
    <text evidence="3">The sequence shown here is derived from an EMBL/GenBank/DDBJ whole genome shotgun (WGS) entry which is preliminary data.</text>
</comment>
<feature type="region of interest" description="Disordered" evidence="1">
    <location>
        <begin position="128"/>
        <end position="157"/>
    </location>
</feature>
<organism evidence="3 4">
    <name type="scientific">Nonomuraea fuscirosea</name>
    <dbReference type="NCBI Taxonomy" id="1291556"/>
    <lineage>
        <taxon>Bacteria</taxon>
        <taxon>Bacillati</taxon>
        <taxon>Actinomycetota</taxon>
        <taxon>Actinomycetes</taxon>
        <taxon>Streptosporangiales</taxon>
        <taxon>Streptosporangiaceae</taxon>
        <taxon>Nonomuraea</taxon>
    </lineage>
</organism>
<evidence type="ECO:0000256" key="1">
    <source>
        <dbReference type="SAM" id="MobiDB-lite"/>
    </source>
</evidence>
<dbReference type="CDD" id="cd00306">
    <property type="entry name" value="Peptidases_S8_S53"/>
    <property type="match status" value="1"/>
</dbReference>
<dbReference type="SUPFAM" id="SSF52743">
    <property type="entry name" value="Subtilisin-like"/>
    <property type="match status" value="1"/>
</dbReference>
<dbReference type="GO" id="GO:0006508">
    <property type="term" value="P:proteolysis"/>
    <property type="evidence" value="ECO:0007669"/>
    <property type="project" value="InterPro"/>
</dbReference>
<evidence type="ECO:0000313" key="4">
    <source>
        <dbReference type="Proteomes" id="UP000238312"/>
    </source>
</evidence>
<dbReference type="OrthoDB" id="5177045at2"/>
<dbReference type="Pfam" id="PF00082">
    <property type="entry name" value="Peptidase_S8"/>
    <property type="match status" value="1"/>
</dbReference>
<dbReference type="Proteomes" id="UP000238312">
    <property type="component" value="Unassembled WGS sequence"/>
</dbReference>
<dbReference type="InterPro" id="IPR036852">
    <property type="entry name" value="Peptidase_S8/S53_dom_sf"/>
</dbReference>
<feature type="domain" description="Peptidase S8/S53" evidence="2">
    <location>
        <begin position="157"/>
        <end position="400"/>
    </location>
</feature>
<proteinExistence type="predicted"/>
<evidence type="ECO:0000313" key="3">
    <source>
        <dbReference type="EMBL" id="PRX55843.1"/>
    </source>
</evidence>
<reference evidence="3 4" key="1">
    <citation type="submission" date="2018-03" db="EMBL/GenBank/DDBJ databases">
        <title>Genomic Encyclopedia of Type Strains, Phase III (KMG-III): the genomes of soil and plant-associated and newly described type strains.</title>
        <authorList>
            <person name="Whitman W."/>
        </authorList>
    </citation>
    <scope>NUCLEOTIDE SEQUENCE [LARGE SCALE GENOMIC DNA]</scope>
    <source>
        <strain evidence="3 4">CGMCC 4.7104</strain>
    </source>
</reference>
<dbReference type="AlphaFoldDB" id="A0A2T0ME76"/>
<protein>
    <submittedName>
        <fullName evidence="3">Subtilase family protein</fullName>
    </submittedName>
</protein>
<dbReference type="RefSeq" id="WP_106249993.1">
    <property type="nucleotide sequence ID" value="NZ_JBFAIB010000006.1"/>
</dbReference>
<gene>
    <name evidence="3" type="ORF">B0I32_12563</name>
</gene>
<name>A0A2T0ME76_9ACTN</name>
<sequence length="441" mass="46673">MTTGQYGVVRRRIEAFYPDQIVVDLKDEALVRHELSGLGIKVEPIESSKGLGLNLYGLVGVAEAVTRLGGDLEQRVRARAAGGYEPGEAPTPLDLLLFHLRESSAAKHAGYQPIVAKNRVYENIEGSPYSGGSAGDPKPAAAFDLPARSDSSRRRPRIGVFDTPLHPHEALAGRYVIDSPRALLSPRSEWVSFSGHAVFVASVAARQAPDADFVVYPVLDAERLVTTSWTLATRLVESLDDDLDLMIIALGSAAADGREPLTLARACERTSGVVKVAALGNHGQAKERAPAGAVFSDLPSNIPMWPAASSTVIAVGAKDKDGLPAYFSPTPEEAPWTDCLAPGVDLPGLYLPGLVRMADLHVPSGKVVVSDRHATFPHPGHATWSGSSFAAAYTAGYLAHQACTQGIGAGEAADRLLSGQGVVKLDGFAESGIEVVRPRRN</sequence>
<dbReference type="EMBL" id="PVNG01000025">
    <property type="protein sequence ID" value="PRX55843.1"/>
    <property type="molecule type" value="Genomic_DNA"/>
</dbReference>
<dbReference type="GO" id="GO:0004252">
    <property type="term" value="F:serine-type endopeptidase activity"/>
    <property type="evidence" value="ECO:0007669"/>
    <property type="project" value="InterPro"/>
</dbReference>
<dbReference type="Gene3D" id="3.40.50.200">
    <property type="entry name" value="Peptidase S8/S53 domain"/>
    <property type="match status" value="1"/>
</dbReference>
<accession>A0A2T0ME76</accession>
<keyword evidence="4" id="KW-1185">Reference proteome</keyword>
<dbReference type="InterPro" id="IPR000209">
    <property type="entry name" value="Peptidase_S8/S53_dom"/>
</dbReference>